<dbReference type="Proteomes" id="UP001623349">
    <property type="component" value="Unassembled WGS sequence"/>
</dbReference>
<keyword evidence="11" id="KW-1185">Reference proteome</keyword>
<evidence type="ECO:0000259" key="9">
    <source>
        <dbReference type="Pfam" id="PF08391"/>
    </source>
</evidence>
<name>A0ABQ0EWD7_APOSI</name>
<dbReference type="PANTHER" id="PTHR46329:SF1">
    <property type="entry name" value="KILLER CELL LECTIN-LIKE RECEPTOR 2"/>
    <property type="match status" value="1"/>
</dbReference>
<reference evidence="10 11" key="1">
    <citation type="submission" date="2024-08" db="EMBL/GenBank/DDBJ databases">
        <title>The draft genome of Apodemus speciosus.</title>
        <authorList>
            <person name="Nabeshima K."/>
            <person name="Suzuki S."/>
            <person name="Onuma M."/>
        </authorList>
    </citation>
    <scope>NUCLEOTIDE SEQUENCE [LARGE SCALE GENOMIC DNA]</scope>
    <source>
        <strain evidence="10">IB14-021</strain>
    </source>
</reference>
<evidence type="ECO:0000313" key="11">
    <source>
        <dbReference type="Proteomes" id="UP001623349"/>
    </source>
</evidence>
<evidence type="ECO:0000256" key="5">
    <source>
        <dbReference type="ARBA" id="ARBA00023136"/>
    </source>
</evidence>
<dbReference type="PANTHER" id="PTHR46329">
    <property type="entry name" value="KILLER CELL LECTIN-LIKE RECEPTOR 2"/>
    <property type="match status" value="1"/>
</dbReference>
<proteinExistence type="predicted"/>
<evidence type="ECO:0000256" key="7">
    <source>
        <dbReference type="ARBA" id="ARBA00023180"/>
    </source>
</evidence>
<evidence type="ECO:0000256" key="4">
    <source>
        <dbReference type="ARBA" id="ARBA00022989"/>
    </source>
</evidence>
<keyword evidence="3" id="KW-0735">Signal-anchor</keyword>
<accession>A0ABQ0EWD7</accession>
<evidence type="ECO:0000256" key="3">
    <source>
        <dbReference type="ARBA" id="ARBA00022968"/>
    </source>
</evidence>
<evidence type="ECO:0000313" key="10">
    <source>
        <dbReference type="EMBL" id="GAB1291349.1"/>
    </source>
</evidence>
<evidence type="ECO:0000256" key="2">
    <source>
        <dbReference type="ARBA" id="ARBA00022692"/>
    </source>
</evidence>
<feature type="domain" description="Ly49-like N-terminal" evidence="9">
    <location>
        <begin position="2"/>
        <end position="72"/>
    </location>
</feature>
<dbReference type="InterPro" id="IPR013600">
    <property type="entry name" value="Ly49_N"/>
</dbReference>
<keyword evidence="6" id="KW-1015">Disulfide bond</keyword>
<keyword evidence="5" id="KW-0472">Membrane</keyword>
<dbReference type="InterPro" id="IPR052013">
    <property type="entry name" value="Mouse_KLRs"/>
</dbReference>
<evidence type="ECO:0000256" key="8">
    <source>
        <dbReference type="SAM" id="Coils"/>
    </source>
</evidence>
<evidence type="ECO:0000256" key="1">
    <source>
        <dbReference type="ARBA" id="ARBA00004606"/>
    </source>
</evidence>
<keyword evidence="8" id="KW-0175">Coiled coil</keyword>
<evidence type="ECO:0000256" key="6">
    <source>
        <dbReference type="ARBA" id="ARBA00023157"/>
    </source>
</evidence>
<comment type="subcellular location">
    <subcellularLocation>
        <location evidence="1">Membrane</location>
        <topology evidence="1">Single-pass type II membrane protein</topology>
    </subcellularLocation>
</comment>
<keyword evidence="2" id="KW-0812">Transmembrane</keyword>
<gene>
    <name evidence="10" type="ORF">APTSU1_000657900</name>
</gene>
<keyword evidence="7" id="KW-0325">Glycoprotein</keyword>
<dbReference type="Pfam" id="PF08391">
    <property type="entry name" value="Ly49"/>
    <property type="match status" value="1"/>
</dbReference>
<dbReference type="EMBL" id="BAAFST010000006">
    <property type="protein sequence ID" value="GAB1291349.1"/>
    <property type="molecule type" value="Genomic_DNA"/>
</dbReference>
<protein>
    <submittedName>
        <fullName evidence="10">Killer cell lectin-like receptor 2</fullName>
    </submittedName>
</protein>
<comment type="caution">
    <text evidence="10">The sequence shown here is derived from an EMBL/GenBank/DDBJ whole genome shotgun (WGS) entry which is preliminary data.</text>
</comment>
<organism evidence="10 11">
    <name type="scientific">Apodemus speciosus</name>
    <name type="common">Large Japanese field mouse</name>
    <dbReference type="NCBI Taxonomy" id="105296"/>
    <lineage>
        <taxon>Eukaryota</taxon>
        <taxon>Metazoa</taxon>
        <taxon>Chordata</taxon>
        <taxon>Craniata</taxon>
        <taxon>Vertebrata</taxon>
        <taxon>Euteleostomi</taxon>
        <taxon>Mammalia</taxon>
        <taxon>Eutheria</taxon>
        <taxon>Euarchontoglires</taxon>
        <taxon>Glires</taxon>
        <taxon>Rodentia</taxon>
        <taxon>Myomorpha</taxon>
        <taxon>Muroidea</taxon>
        <taxon>Muridae</taxon>
        <taxon>Murinae</taxon>
        <taxon>Apodemus</taxon>
    </lineage>
</organism>
<sequence>MYSEEKYQLQETLNNLRQEYQSMKHDSSLKEEMWRNKSLECDALKDSLHSLNKEQNKFSRETKIVSDSSQHTV</sequence>
<feature type="coiled-coil region" evidence="8">
    <location>
        <begin position="6"/>
        <end position="61"/>
    </location>
</feature>
<keyword evidence="4" id="KW-1133">Transmembrane helix</keyword>